<organism evidence="3 4">
    <name type="scientific">Phytophthora fragariaefolia</name>
    <dbReference type="NCBI Taxonomy" id="1490495"/>
    <lineage>
        <taxon>Eukaryota</taxon>
        <taxon>Sar</taxon>
        <taxon>Stramenopiles</taxon>
        <taxon>Oomycota</taxon>
        <taxon>Peronosporomycetes</taxon>
        <taxon>Peronosporales</taxon>
        <taxon>Peronosporaceae</taxon>
        <taxon>Phytophthora</taxon>
    </lineage>
</organism>
<comment type="caution">
    <text evidence="3">The sequence shown here is derived from an EMBL/GenBank/DDBJ whole genome shotgun (WGS) entry which is preliminary data.</text>
</comment>
<reference evidence="3" key="1">
    <citation type="submission" date="2023-04" db="EMBL/GenBank/DDBJ databases">
        <title>Phytophthora fragariaefolia NBRC 109709.</title>
        <authorList>
            <person name="Ichikawa N."/>
            <person name="Sato H."/>
            <person name="Tonouchi N."/>
        </authorList>
    </citation>
    <scope>NUCLEOTIDE SEQUENCE</scope>
    <source>
        <strain evidence="3">NBRC 109709</strain>
    </source>
</reference>
<proteinExistence type="predicted"/>
<feature type="compositionally biased region" description="Low complexity" evidence="2">
    <location>
        <begin position="20"/>
        <end position="39"/>
    </location>
</feature>
<dbReference type="Proteomes" id="UP001165121">
    <property type="component" value="Unassembled WGS sequence"/>
</dbReference>
<accession>A0A9W6YGP2</accession>
<feature type="compositionally biased region" description="Polar residues" evidence="2">
    <location>
        <begin position="56"/>
        <end position="67"/>
    </location>
</feature>
<evidence type="ECO:0000313" key="4">
    <source>
        <dbReference type="Proteomes" id="UP001165121"/>
    </source>
</evidence>
<evidence type="ECO:0000313" key="3">
    <source>
        <dbReference type="EMBL" id="GMF80444.1"/>
    </source>
</evidence>
<evidence type="ECO:0000256" key="1">
    <source>
        <dbReference type="SAM" id="Coils"/>
    </source>
</evidence>
<dbReference type="AlphaFoldDB" id="A0A9W6YGP2"/>
<sequence length="206" mass="22569">METAFKSPSEEADAVHASKQSMQRSAPRQQARAKPRAASGDTRVTPPATGTRASIVPQSRIPSTPTSALKKRPEGDTPSKIPSPFVSSHNKRAAETGSMGVGQRTPTYLDGKFAQLIEEKASLVKKLDDQANQLKQLQEQIQMMHQEKAVSESRNKDAMAATMAAHAELTATQQEIQYQLAEQVASQEAKIEELRSHRRVARRPTS</sequence>
<protein>
    <submittedName>
        <fullName evidence="3">Unnamed protein product</fullName>
    </submittedName>
</protein>
<dbReference type="OrthoDB" id="46159at2759"/>
<evidence type="ECO:0000256" key="2">
    <source>
        <dbReference type="SAM" id="MobiDB-lite"/>
    </source>
</evidence>
<feature type="coiled-coil region" evidence="1">
    <location>
        <begin position="113"/>
        <end position="154"/>
    </location>
</feature>
<feature type="region of interest" description="Disordered" evidence="2">
    <location>
        <begin position="1"/>
        <end position="105"/>
    </location>
</feature>
<name>A0A9W6YGP2_9STRA</name>
<dbReference type="EMBL" id="BSXT01010513">
    <property type="protein sequence ID" value="GMF80444.1"/>
    <property type="molecule type" value="Genomic_DNA"/>
</dbReference>
<gene>
    <name evidence="3" type="ORF">Pfra01_002865000</name>
</gene>
<keyword evidence="1" id="KW-0175">Coiled coil</keyword>
<keyword evidence="4" id="KW-1185">Reference proteome</keyword>